<feature type="region of interest" description="Disordered" evidence="1">
    <location>
        <begin position="227"/>
        <end position="260"/>
    </location>
</feature>
<feature type="region of interest" description="Disordered" evidence="1">
    <location>
        <begin position="459"/>
        <end position="512"/>
    </location>
</feature>
<accession>A0A8H3G2N9</accession>
<feature type="region of interest" description="Disordered" evidence="1">
    <location>
        <begin position="290"/>
        <end position="366"/>
    </location>
</feature>
<organism evidence="2 3">
    <name type="scientific">Alectoria fallacina</name>
    <dbReference type="NCBI Taxonomy" id="1903189"/>
    <lineage>
        <taxon>Eukaryota</taxon>
        <taxon>Fungi</taxon>
        <taxon>Dikarya</taxon>
        <taxon>Ascomycota</taxon>
        <taxon>Pezizomycotina</taxon>
        <taxon>Lecanoromycetes</taxon>
        <taxon>OSLEUM clade</taxon>
        <taxon>Lecanoromycetidae</taxon>
        <taxon>Lecanorales</taxon>
        <taxon>Lecanorineae</taxon>
        <taxon>Parmeliaceae</taxon>
        <taxon>Alectoria</taxon>
    </lineage>
</organism>
<comment type="caution">
    <text evidence="2">The sequence shown here is derived from an EMBL/GenBank/DDBJ whole genome shotgun (WGS) entry which is preliminary data.</text>
</comment>
<evidence type="ECO:0000313" key="2">
    <source>
        <dbReference type="EMBL" id="CAF9935464.1"/>
    </source>
</evidence>
<protein>
    <submittedName>
        <fullName evidence="2">Uncharacterized protein</fullName>
    </submittedName>
</protein>
<proteinExistence type="predicted"/>
<gene>
    <name evidence="2" type="ORF">ALECFALPRED_006401</name>
</gene>
<evidence type="ECO:0000313" key="3">
    <source>
        <dbReference type="Proteomes" id="UP000664203"/>
    </source>
</evidence>
<evidence type="ECO:0000256" key="1">
    <source>
        <dbReference type="SAM" id="MobiDB-lite"/>
    </source>
</evidence>
<feature type="compositionally biased region" description="Low complexity" evidence="1">
    <location>
        <begin position="350"/>
        <end position="364"/>
    </location>
</feature>
<feature type="compositionally biased region" description="Polar residues" evidence="1">
    <location>
        <begin position="479"/>
        <end position="496"/>
    </location>
</feature>
<sequence length="512" mass="56965">MASLLIGNDLPRSFKIYDTAAKNAYYCNLRKLNSWIDDLQKSAEGSLLIQSHHIFLNLHPTADSSVTDALIPVRRMLKVQPQARPPSRGLWENFRFISSEVCPDCDPRHPQVRRRAGLDNDENESEVSSVVSIDAPSMFSQSTLSSYSSIPELQGAAEEDLSVEATTDLERIAVKFARRHAQSIASHLCTSLDQSRNARYMEMHLHTAQVSQNEERIEQFLQQVANSGARSDVPEVEIFEPKDEHSDDGGSDEANRPGLSNLSNVKAFMTESKAFAGLREKFRAFVAPVSEEDHEPMDRELTKEHLEPVARSDDFKETTETREQHLVDQELTRESLEPVRNSDDSRETTETSSTTTDSSETQTSNVSIAFKEPINAPWYSRDCDLLKKMVSLAAEFLGVRETPLGYGMERVRWTLFDPIANTNQVCGRELYDDFLDVSPGAIEKLRDYLDNAYGLTGRITAGPSSAGQDESKGSKDATSEATSITIQPSQVSSPTPGKSPGDGSINGLRRLR</sequence>
<reference evidence="2" key="1">
    <citation type="submission" date="2021-03" db="EMBL/GenBank/DDBJ databases">
        <authorList>
            <person name="Tagirdzhanova G."/>
        </authorList>
    </citation>
    <scope>NUCLEOTIDE SEQUENCE</scope>
</reference>
<dbReference type="AlphaFoldDB" id="A0A8H3G2N9"/>
<dbReference type="EMBL" id="CAJPDR010000407">
    <property type="protein sequence ID" value="CAF9935464.1"/>
    <property type="molecule type" value="Genomic_DNA"/>
</dbReference>
<feature type="compositionally biased region" description="Basic and acidic residues" evidence="1">
    <location>
        <begin position="469"/>
        <end position="478"/>
    </location>
</feature>
<dbReference type="OrthoDB" id="5355526at2759"/>
<feature type="compositionally biased region" description="Basic and acidic residues" evidence="1">
    <location>
        <begin position="239"/>
        <end position="248"/>
    </location>
</feature>
<keyword evidence="3" id="KW-1185">Reference proteome</keyword>
<feature type="compositionally biased region" description="Basic and acidic residues" evidence="1">
    <location>
        <begin position="296"/>
        <end position="349"/>
    </location>
</feature>
<name>A0A8H3G2N9_9LECA</name>
<dbReference type="Proteomes" id="UP000664203">
    <property type="component" value="Unassembled WGS sequence"/>
</dbReference>